<protein>
    <submittedName>
        <fullName evidence="1">Uncharacterized protein</fullName>
    </submittedName>
</protein>
<comment type="caution">
    <text evidence="1">The sequence shown here is derived from an EMBL/GenBank/DDBJ whole genome shotgun (WGS) entry which is preliminary data.</text>
</comment>
<name>A0A0F9J147_9ZZZZ</name>
<dbReference type="EMBL" id="LAZR01017616">
    <property type="protein sequence ID" value="KKL99675.1"/>
    <property type="molecule type" value="Genomic_DNA"/>
</dbReference>
<organism evidence="1">
    <name type="scientific">marine sediment metagenome</name>
    <dbReference type="NCBI Taxonomy" id="412755"/>
    <lineage>
        <taxon>unclassified sequences</taxon>
        <taxon>metagenomes</taxon>
        <taxon>ecological metagenomes</taxon>
    </lineage>
</organism>
<reference evidence="1" key="1">
    <citation type="journal article" date="2015" name="Nature">
        <title>Complex archaea that bridge the gap between prokaryotes and eukaryotes.</title>
        <authorList>
            <person name="Spang A."/>
            <person name="Saw J.H."/>
            <person name="Jorgensen S.L."/>
            <person name="Zaremba-Niedzwiedzka K."/>
            <person name="Martijn J."/>
            <person name="Lind A.E."/>
            <person name="van Eijk R."/>
            <person name="Schleper C."/>
            <person name="Guy L."/>
            <person name="Ettema T.J."/>
        </authorList>
    </citation>
    <scope>NUCLEOTIDE SEQUENCE</scope>
</reference>
<dbReference type="AlphaFoldDB" id="A0A0F9J147"/>
<sequence length="75" mass="8663">MGLILICDGCEQKLDSDTAKKFGRIEPAYYCKDCSVKWDIYLEQEKATRIEFLGSFAAWRETAKHLLTLKRFPDG</sequence>
<accession>A0A0F9J147</accession>
<proteinExistence type="predicted"/>
<gene>
    <name evidence="1" type="ORF">LCGC14_1812040</name>
</gene>
<evidence type="ECO:0000313" key="1">
    <source>
        <dbReference type="EMBL" id="KKL99675.1"/>
    </source>
</evidence>